<gene>
    <name evidence="1" type="ORF">MLD38_033647</name>
</gene>
<name>A0ACB9M7F0_9MYRT</name>
<comment type="caution">
    <text evidence="1">The sequence shown here is derived from an EMBL/GenBank/DDBJ whole genome shotgun (WGS) entry which is preliminary data.</text>
</comment>
<dbReference type="EMBL" id="CM042889">
    <property type="protein sequence ID" value="KAI4320137.1"/>
    <property type="molecule type" value="Genomic_DNA"/>
</dbReference>
<dbReference type="Proteomes" id="UP001057402">
    <property type="component" value="Chromosome 10"/>
</dbReference>
<accession>A0ACB9M7F0</accession>
<organism evidence="1 2">
    <name type="scientific">Melastoma candidum</name>
    <dbReference type="NCBI Taxonomy" id="119954"/>
    <lineage>
        <taxon>Eukaryota</taxon>
        <taxon>Viridiplantae</taxon>
        <taxon>Streptophyta</taxon>
        <taxon>Embryophyta</taxon>
        <taxon>Tracheophyta</taxon>
        <taxon>Spermatophyta</taxon>
        <taxon>Magnoliopsida</taxon>
        <taxon>eudicotyledons</taxon>
        <taxon>Gunneridae</taxon>
        <taxon>Pentapetalae</taxon>
        <taxon>rosids</taxon>
        <taxon>malvids</taxon>
        <taxon>Myrtales</taxon>
        <taxon>Melastomataceae</taxon>
        <taxon>Melastomatoideae</taxon>
        <taxon>Melastomateae</taxon>
        <taxon>Melastoma</taxon>
    </lineage>
</organism>
<proteinExistence type="predicted"/>
<reference evidence="2" key="1">
    <citation type="journal article" date="2023" name="Front. Plant Sci.">
        <title>Chromosomal-level genome assembly of Melastoma candidum provides insights into trichome evolution.</title>
        <authorList>
            <person name="Zhong Y."/>
            <person name="Wu W."/>
            <person name="Sun C."/>
            <person name="Zou P."/>
            <person name="Liu Y."/>
            <person name="Dai S."/>
            <person name="Zhou R."/>
        </authorList>
    </citation>
    <scope>NUCLEOTIDE SEQUENCE [LARGE SCALE GENOMIC DNA]</scope>
</reference>
<sequence>MMLQRKRDPHPTPPAFSGKQVVPLVDYYHSQDASHLLLHACLSPSPSPDSLLPLLSHPSLDVNFAGAVSLTTRSSDLILPGDSPAQVRFGYQELRTDVTPLFLAVHLGNVDLVRQLLGVGADVNQKLFKGYATTAAVREGHLDILEILLKAGASQSSCEEALLEGSLHNRPKLVQLLMDSDLVRPHIAVHALVTACCRGFLEVADTLIKCGVDPDTSDRILLQSSKPPLHINIDCTALVAAVVHRQVSVVRLLLQVGARVDTKVRLGVWSWDATTDEEIRVGAGLSEPYPITWCAVEYYEATGTILRLLLQRLSPMDSLGGRTLLHHAIRCGNLGAAQVLLKAGADREAAVKTTAGTDVRPIHMAAHLGLSAILKCLIEAGCDINSKTDSGDTALIICAKYKQKDCLRVLAESGADFGLTNAFGQSASSIAGSNGWTPGFEHAVIDAIRAGKIANSSNHSVFSALLLSAQAGDVEALKILIKSGTFLDYQDENGFTAAMIAALKGHVEAFRVLVYAGADVKLANKAGETAISISEMNQNRDLFEKVMLEFTLEKGVHGARGFYALHFAARRGDLEAVKLLMNRGYDANVPDGDGYTALMLAAREGNCSVCRLLISCGASCDFKNGRGETAVSLALSCPTNDAANVILDEMARKMVLGGGCVWKHTKGGKGAPHQKAMRMVESSGVLQWGKASSRNVTCREAETGASSSFQNNRTRKGDNAAAIPGIFRVVTTKDRELHFACEGGREMAELWVRGIKLVTREAIFGKER</sequence>
<evidence type="ECO:0000313" key="1">
    <source>
        <dbReference type="EMBL" id="KAI4320137.1"/>
    </source>
</evidence>
<protein>
    <submittedName>
        <fullName evidence="1">Uncharacterized protein</fullName>
    </submittedName>
</protein>
<evidence type="ECO:0000313" key="2">
    <source>
        <dbReference type="Proteomes" id="UP001057402"/>
    </source>
</evidence>
<keyword evidence="2" id="KW-1185">Reference proteome</keyword>